<protein>
    <recommendedName>
        <fullName evidence="15">ATP-binding cassette transporter</fullName>
    </recommendedName>
</protein>
<keyword evidence="8 10" id="KW-0472">Membrane</keyword>
<dbReference type="InParanoid" id="D8SYG2"/>
<feature type="domain" description="ABC transmembrane type-1" evidence="12">
    <location>
        <begin position="602"/>
        <end position="889"/>
    </location>
</feature>
<dbReference type="HOGENOM" id="CLU_000604_17_2_1"/>
<dbReference type="SUPFAM" id="SSF90123">
    <property type="entry name" value="ABC transporter transmembrane region"/>
    <property type="match status" value="2"/>
</dbReference>
<reference evidence="13 14" key="1">
    <citation type="journal article" date="2011" name="Science">
        <title>The Selaginella genome identifies genetic changes associated with the evolution of vascular plants.</title>
        <authorList>
            <person name="Banks J.A."/>
            <person name="Nishiyama T."/>
            <person name="Hasebe M."/>
            <person name="Bowman J.L."/>
            <person name="Gribskov M."/>
            <person name="dePamphilis C."/>
            <person name="Albert V.A."/>
            <person name="Aono N."/>
            <person name="Aoyama T."/>
            <person name="Ambrose B.A."/>
            <person name="Ashton N.W."/>
            <person name="Axtell M.J."/>
            <person name="Barker E."/>
            <person name="Barker M.S."/>
            <person name="Bennetzen J.L."/>
            <person name="Bonawitz N.D."/>
            <person name="Chapple C."/>
            <person name="Cheng C."/>
            <person name="Correa L.G."/>
            <person name="Dacre M."/>
            <person name="DeBarry J."/>
            <person name="Dreyer I."/>
            <person name="Elias M."/>
            <person name="Engstrom E.M."/>
            <person name="Estelle M."/>
            <person name="Feng L."/>
            <person name="Finet C."/>
            <person name="Floyd S.K."/>
            <person name="Frommer W.B."/>
            <person name="Fujita T."/>
            <person name="Gramzow L."/>
            <person name="Gutensohn M."/>
            <person name="Harholt J."/>
            <person name="Hattori M."/>
            <person name="Heyl A."/>
            <person name="Hirai T."/>
            <person name="Hiwatashi Y."/>
            <person name="Ishikawa M."/>
            <person name="Iwata M."/>
            <person name="Karol K.G."/>
            <person name="Koehler B."/>
            <person name="Kolukisaoglu U."/>
            <person name="Kubo M."/>
            <person name="Kurata T."/>
            <person name="Lalonde S."/>
            <person name="Li K."/>
            <person name="Li Y."/>
            <person name="Litt A."/>
            <person name="Lyons E."/>
            <person name="Manning G."/>
            <person name="Maruyama T."/>
            <person name="Michael T.P."/>
            <person name="Mikami K."/>
            <person name="Miyazaki S."/>
            <person name="Morinaga S."/>
            <person name="Murata T."/>
            <person name="Mueller-Roeber B."/>
            <person name="Nelson D.R."/>
            <person name="Obara M."/>
            <person name="Oguri Y."/>
            <person name="Olmstead R.G."/>
            <person name="Onodera N."/>
            <person name="Petersen B.L."/>
            <person name="Pils B."/>
            <person name="Prigge M."/>
            <person name="Rensing S.A."/>
            <person name="Riano-Pachon D.M."/>
            <person name="Roberts A.W."/>
            <person name="Sato Y."/>
            <person name="Scheller H.V."/>
            <person name="Schulz B."/>
            <person name="Schulz C."/>
            <person name="Shakirov E.V."/>
            <person name="Shibagaki N."/>
            <person name="Shinohara N."/>
            <person name="Shippen D.E."/>
            <person name="Soerensen I."/>
            <person name="Sotooka R."/>
            <person name="Sugimoto N."/>
            <person name="Sugita M."/>
            <person name="Sumikawa N."/>
            <person name="Tanurdzic M."/>
            <person name="Theissen G."/>
            <person name="Ulvskov P."/>
            <person name="Wakazuki S."/>
            <person name="Weng J.K."/>
            <person name="Willats W.W."/>
            <person name="Wipf D."/>
            <person name="Wolf P.G."/>
            <person name="Yang L."/>
            <person name="Zimmer A.D."/>
            <person name="Zhu Q."/>
            <person name="Mitros T."/>
            <person name="Hellsten U."/>
            <person name="Loque D."/>
            <person name="Otillar R."/>
            <person name="Salamov A."/>
            <person name="Schmutz J."/>
            <person name="Shapiro H."/>
            <person name="Lindquist E."/>
            <person name="Lucas S."/>
            <person name="Rokhsar D."/>
            <person name="Grigoriev I.V."/>
        </authorList>
    </citation>
    <scope>NUCLEOTIDE SEQUENCE [LARGE SCALE GENOMIC DNA]</scope>
</reference>
<evidence type="ECO:0000256" key="2">
    <source>
        <dbReference type="ARBA" id="ARBA00022448"/>
    </source>
</evidence>
<evidence type="ECO:0000256" key="4">
    <source>
        <dbReference type="ARBA" id="ARBA00022737"/>
    </source>
</evidence>
<feature type="transmembrane region" description="Helical" evidence="10">
    <location>
        <begin position="21"/>
        <end position="44"/>
    </location>
</feature>
<dbReference type="CDD" id="cd18577">
    <property type="entry name" value="ABC_6TM_Pgp_ABCB1_D1_like"/>
    <property type="match status" value="1"/>
</dbReference>
<dbReference type="Pfam" id="PF00005">
    <property type="entry name" value="ABC_tran"/>
    <property type="match status" value="2"/>
</dbReference>
<dbReference type="CDD" id="cd18578">
    <property type="entry name" value="ABC_6TM_Pgp_ABCB1_D2_like"/>
    <property type="match status" value="1"/>
</dbReference>
<comment type="similarity">
    <text evidence="1">Belongs to the ABC transporter superfamily. ABCB family. Multidrug resistance exporter (TC 3.A.1.201) subfamily.</text>
</comment>
<feature type="domain" description="ABC transporter" evidence="11">
    <location>
        <begin position="346"/>
        <end position="559"/>
    </location>
</feature>
<feature type="domain" description="ABC transporter" evidence="11">
    <location>
        <begin position="924"/>
        <end position="1160"/>
    </location>
</feature>
<feature type="transmembrane region" description="Helical" evidence="10">
    <location>
        <begin position="248"/>
        <end position="270"/>
    </location>
</feature>
<dbReference type="AlphaFoldDB" id="D8SYG2"/>
<dbReference type="Gene3D" id="1.20.1560.10">
    <property type="entry name" value="ABC transporter type 1, transmembrane domain"/>
    <property type="match status" value="2"/>
</dbReference>
<dbReference type="PANTHER" id="PTHR45136:SF2">
    <property type="entry name" value="ABC TRANSPORTER DOMAIN-CONTAINING PROTEIN"/>
    <property type="match status" value="1"/>
</dbReference>
<feature type="domain" description="ABC transmembrane type-1" evidence="12">
    <location>
        <begin position="25"/>
        <end position="311"/>
    </location>
</feature>
<feature type="transmembrane region" description="Helical" evidence="10">
    <location>
        <begin position="71"/>
        <end position="92"/>
    </location>
</feature>
<dbReference type="InterPro" id="IPR036640">
    <property type="entry name" value="ABC1_TM_sf"/>
</dbReference>
<dbReference type="InterPro" id="IPR017871">
    <property type="entry name" value="ABC_transporter-like_CS"/>
</dbReference>
<feature type="transmembrane region" description="Helical" evidence="10">
    <location>
        <begin position="290"/>
        <end position="310"/>
    </location>
</feature>
<dbReference type="GO" id="GO:0140359">
    <property type="term" value="F:ABC-type transporter activity"/>
    <property type="evidence" value="ECO:0007669"/>
    <property type="project" value="InterPro"/>
</dbReference>
<evidence type="ECO:0000256" key="7">
    <source>
        <dbReference type="ARBA" id="ARBA00022989"/>
    </source>
</evidence>
<evidence type="ECO:0000256" key="8">
    <source>
        <dbReference type="ARBA" id="ARBA00023136"/>
    </source>
</evidence>
<evidence type="ECO:0000256" key="5">
    <source>
        <dbReference type="ARBA" id="ARBA00022741"/>
    </source>
</evidence>
<keyword evidence="6" id="KW-0067">ATP-binding</keyword>
<evidence type="ECO:0000256" key="6">
    <source>
        <dbReference type="ARBA" id="ARBA00022840"/>
    </source>
</evidence>
<evidence type="ECO:0000256" key="1">
    <source>
        <dbReference type="ARBA" id="ARBA00007577"/>
    </source>
</evidence>
<name>D8SYG2_SELML</name>
<dbReference type="InterPro" id="IPR011527">
    <property type="entry name" value="ABC1_TM_dom"/>
</dbReference>
<evidence type="ECO:0000256" key="9">
    <source>
        <dbReference type="ARBA" id="ARBA00023180"/>
    </source>
</evidence>
<evidence type="ECO:0000259" key="11">
    <source>
        <dbReference type="PROSITE" id="PS50893"/>
    </source>
</evidence>
<dbReference type="PROSITE" id="PS50929">
    <property type="entry name" value="ABC_TM1F"/>
    <property type="match status" value="2"/>
</dbReference>
<organism evidence="14">
    <name type="scientific">Selaginella moellendorffii</name>
    <name type="common">Spikemoss</name>
    <dbReference type="NCBI Taxonomy" id="88036"/>
    <lineage>
        <taxon>Eukaryota</taxon>
        <taxon>Viridiplantae</taxon>
        <taxon>Streptophyta</taxon>
        <taxon>Embryophyta</taxon>
        <taxon>Tracheophyta</taxon>
        <taxon>Lycopodiopsida</taxon>
        <taxon>Selaginellales</taxon>
        <taxon>Selaginellaceae</taxon>
        <taxon>Selaginella</taxon>
    </lineage>
</organism>
<dbReference type="InterPro" id="IPR003439">
    <property type="entry name" value="ABC_transporter-like_ATP-bd"/>
</dbReference>
<keyword evidence="7 10" id="KW-1133">Transmembrane helix</keyword>
<dbReference type="GO" id="GO:0005524">
    <property type="term" value="F:ATP binding"/>
    <property type="evidence" value="ECO:0007669"/>
    <property type="project" value="UniProtKB-KW"/>
</dbReference>
<evidence type="ECO:0000313" key="14">
    <source>
        <dbReference type="Proteomes" id="UP000001514"/>
    </source>
</evidence>
<dbReference type="PROSITE" id="PS00211">
    <property type="entry name" value="ABC_TRANSPORTER_1"/>
    <property type="match status" value="2"/>
</dbReference>
<proteinExistence type="inferred from homology"/>
<accession>D8SYG2</accession>
<feature type="transmembrane region" description="Helical" evidence="10">
    <location>
        <begin position="722"/>
        <end position="742"/>
    </location>
</feature>
<dbReference type="KEGG" id="smo:SELMODRAFT_235518"/>
<feature type="transmembrane region" description="Helical" evidence="10">
    <location>
        <begin position="748"/>
        <end position="767"/>
    </location>
</feature>
<evidence type="ECO:0008006" key="15">
    <source>
        <dbReference type="Google" id="ProtNLM"/>
    </source>
</evidence>
<dbReference type="FunFam" id="3.40.50.300:FF:000205">
    <property type="entry name" value="ABC transporter B family member 4"/>
    <property type="match status" value="1"/>
</dbReference>
<evidence type="ECO:0000256" key="3">
    <source>
        <dbReference type="ARBA" id="ARBA00022692"/>
    </source>
</evidence>
<keyword evidence="3 10" id="KW-0812">Transmembrane</keyword>
<dbReference type="InterPro" id="IPR027417">
    <property type="entry name" value="P-loop_NTPase"/>
</dbReference>
<dbReference type="SUPFAM" id="SSF52540">
    <property type="entry name" value="P-loop containing nucleoside triphosphate hydrolases"/>
    <property type="match status" value="2"/>
</dbReference>
<dbReference type="PANTHER" id="PTHR45136">
    <property type="entry name" value="ABC TRANSPORTER DOMAIN-CONTAINING PROTEIN"/>
    <property type="match status" value="1"/>
</dbReference>
<dbReference type="GO" id="GO:0016020">
    <property type="term" value="C:membrane"/>
    <property type="evidence" value="ECO:0000318"/>
    <property type="project" value="GO_Central"/>
</dbReference>
<dbReference type="PROSITE" id="PS50893">
    <property type="entry name" value="ABC_TRANSPORTER_2"/>
    <property type="match status" value="2"/>
</dbReference>
<dbReference type="Pfam" id="PF00664">
    <property type="entry name" value="ABC_membrane"/>
    <property type="match status" value="2"/>
</dbReference>
<dbReference type="Gene3D" id="3.40.50.300">
    <property type="entry name" value="P-loop containing nucleotide triphosphate hydrolases"/>
    <property type="match status" value="2"/>
</dbReference>
<dbReference type="InterPro" id="IPR003593">
    <property type="entry name" value="AAA+_ATPase"/>
</dbReference>
<dbReference type="CDD" id="cd03249">
    <property type="entry name" value="ABC_MTABC3_MDL1_MDL2"/>
    <property type="match status" value="1"/>
</dbReference>
<feature type="transmembrane region" description="Helical" evidence="10">
    <location>
        <begin position="829"/>
        <end position="848"/>
    </location>
</feature>
<dbReference type="GO" id="GO:0042626">
    <property type="term" value="F:ATPase-coupled transmembrane transporter activity"/>
    <property type="evidence" value="ECO:0000318"/>
    <property type="project" value="GO_Central"/>
</dbReference>
<dbReference type="Proteomes" id="UP000001514">
    <property type="component" value="Unassembled WGS sequence"/>
</dbReference>
<dbReference type="GO" id="GO:0016887">
    <property type="term" value="F:ATP hydrolysis activity"/>
    <property type="evidence" value="ECO:0007669"/>
    <property type="project" value="InterPro"/>
</dbReference>
<sequence length="1171" mass="127748">MGPERSVSYISLFRFADAKDFVLIAAGTLGAVVNGLTFPAMLIIRGHMIDNFGTLPQDGAMSTKISQDALLFVYIAIVAWIASYIEVSCWMFTGERQASRLRALYLRSVLRQNVSFLDNELSATYIVNCVSDDTLLVQEAISEKTGNFIRNVVQFVGGYLVGFTQSWKLAIAILPFTPLLILPGVFYGSAILKFENEKQATYSKAGNIAEQTIACIRTVYSLVAETKSLRAYSLALEKTVASGLKQGLVKGLVLGSNGISFVLWAFMAWFGSVLVMHGEANGAEIITTGLALLNGGRALGFAMSNLGVFVEGRMAAWRMFHIIRRIPPIDVDKSDGKTMQSVQGHIRLEEVVYGYQTRADTPVLTSFTLDIPAGKTTALVGRSGSVKIYCYFSAGTVLRSFSWSLTSIGIGTRLVLENILYGKEDASDDEVYRAAHAANAHSFIVRLLEGYDTLVGEQGLKMSGGEKQRIALARAIIKEPRILLLDEPTSALDMKSETAVLAALEKARLGRTTLIVAHRISTIRNADAVAVLESGRIVETGRHEELMAVGKAYRALVSLETPHTPVTAAQNDQDSVLYRSRRIRQWSFQLLSLATPEWKQGVLGLAGALGFGVVHPMYAFLLGCMVSVYYLNDHEEMRKRINLYCVIFPAMMAASFLVNLEQHCNLAAVGEHLSKRLREAMLAAILKFDVGWFDRDENSSSAVCTRLSYDANVIRALITDRISLLVQTGSAVIVSFTIGLVLNWRLGILMIGTQPLFVFCYYIKLVCLKGFTHKSAKAHTEASQLACEAISQHRTITAFCSQGRVLAMLQSRLDASVTDLKKRSHTAGLGLGVAHFVLYASWGLQFWYAGVLVSKRKISYQDVFKIFFVFLSTGRVVAEALGLTPDLAKGAASIDSVFGILCQEGKINANDPEATPPGKVAGEIDACNVFFAYPTRPDVVVLRGLNLHVPGGTSMALVGHSGSGKSTVVALIERFYDPLSGVVKIDGKDIKELELYSLRRQIGLVSQEPCLFSATIHENIAYGRESECTEAEVIQASRIANAHNFISTLPEGYKTHSGRKGIRLSGGQKQRIAIARAVLKSPQILLLDEATSALDLESEHLVQDALKTMAGRTTLVIAHRLSTVRNCDCISVMHSGAVVEQGTHEELMSMSGTYFSLVRLQEAGCSGTKCS</sequence>
<keyword evidence="2" id="KW-0813">Transport</keyword>
<feature type="transmembrane region" description="Helical" evidence="10">
    <location>
        <begin position="602"/>
        <end position="629"/>
    </location>
</feature>
<dbReference type="GO" id="GO:0055085">
    <property type="term" value="P:transmembrane transport"/>
    <property type="evidence" value="ECO:0000318"/>
    <property type="project" value="GO_Central"/>
</dbReference>
<keyword evidence="4" id="KW-0677">Repeat</keyword>
<keyword evidence="14" id="KW-1185">Reference proteome</keyword>
<dbReference type="Gramene" id="EFJ10514">
    <property type="protein sequence ID" value="EFJ10514"/>
    <property type="gene ID" value="SELMODRAFT_235518"/>
</dbReference>
<dbReference type="eggNOG" id="KOG0055">
    <property type="taxonomic scope" value="Eukaryota"/>
</dbReference>
<evidence type="ECO:0000313" key="13">
    <source>
        <dbReference type="EMBL" id="EFJ10514.1"/>
    </source>
</evidence>
<keyword evidence="5" id="KW-0547">Nucleotide-binding</keyword>
<dbReference type="EMBL" id="GL377653">
    <property type="protein sequence ID" value="EFJ10514.1"/>
    <property type="molecule type" value="Genomic_DNA"/>
</dbReference>
<dbReference type="SMART" id="SM00382">
    <property type="entry name" value="AAA"/>
    <property type="match status" value="2"/>
</dbReference>
<evidence type="ECO:0000256" key="10">
    <source>
        <dbReference type="SAM" id="Phobius"/>
    </source>
</evidence>
<keyword evidence="9" id="KW-0325">Glycoprotein</keyword>
<evidence type="ECO:0000259" key="12">
    <source>
        <dbReference type="PROSITE" id="PS50929"/>
    </source>
</evidence>
<gene>
    <name evidence="13" type="ORF">SELMODRAFT_235518</name>
</gene>